<reference evidence="3 4" key="1">
    <citation type="submission" date="2019-09" db="EMBL/GenBank/DDBJ databases">
        <title>Draft genome of the ectomycorrhizal ascomycete Sphaerosporella brunnea.</title>
        <authorList>
            <consortium name="DOE Joint Genome Institute"/>
            <person name="Benucci G.M."/>
            <person name="Marozzi G."/>
            <person name="Antonielli L."/>
            <person name="Sanchez S."/>
            <person name="Marco P."/>
            <person name="Wang X."/>
            <person name="Falini L.B."/>
            <person name="Barry K."/>
            <person name="Haridas S."/>
            <person name="Lipzen A."/>
            <person name="Labutti K."/>
            <person name="Grigoriev I.V."/>
            <person name="Murat C."/>
            <person name="Martin F."/>
            <person name="Albertini E."/>
            <person name="Donnini D."/>
            <person name="Bonito G."/>
        </authorList>
    </citation>
    <scope>NUCLEOTIDE SEQUENCE [LARGE SCALE GENOMIC DNA]</scope>
    <source>
        <strain evidence="3 4">Sb_GMNB300</strain>
    </source>
</reference>
<keyword evidence="2" id="KW-0472">Membrane</keyword>
<dbReference type="AlphaFoldDB" id="A0A5J5F6V8"/>
<dbReference type="Proteomes" id="UP000326924">
    <property type="component" value="Unassembled WGS sequence"/>
</dbReference>
<organism evidence="3 4">
    <name type="scientific">Sphaerosporella brunnea</name>
    <dbReference type="NCBI Taxonomy" id="1250544"/>
    <lineage>
        <taxon>Eukaryota</taxon>
        <taxon>Fungi</taxon>
        <taxon>Dikarya</taxon>
        <taxon>Ascomycota</taxon>
        <taxon>Pezizomycotina</taxon>
        <taxon>Pezizomycetes</taxon>
        <taxon>Pezizales</taxon>
        <taxon>Pyronemataceae</taxon>
        <taxon>Sphaerosporella</taxon>
    </lineage>
</organism>
<keyword evidence="4" id="KW-1185">Reference proteome</keyword>
<dbReference type="InParanoid" id="A0A5J5F6V8"/>
<feature type="transmembrane region" description="Helical" evidence="2">
    <location>
        <begin position="81"/>
        <end position="102"/>
    </location>
</feature>
<evidence type="ECO:0000313" key="4">
    <source>
        <dbReference type="Proteomes" id="UP000326924"/>
    </source>
</evidence>
<keyword evidence="2" id="KW-0812">Transmembrane</keyword>
<feature type="compositionally biased region" description="Polar residues" evidence="1">
    <location>
        <begin position="358"/>
        <end position="377"/>
    </location>
</feature>
<evidence type="ECO:0000256" key="2">
    <source>
        <dbReference type="SAM" id="Phobius"/>
    </source>
</evidence>
<evidence type="ECO:0000313" key="3">
    <source>
        <dbReference type="EMBL" id="KAA8912640.1"/>
    </source>
</evidence>
<comment type="caution">
    <text evidence="3">The sequence shown here is derived from an EMBL/GenBank/DDBJ whole genome shotgun (WGS) entry which is preliminary data.</text>
</comment>
<sequence length="474" mass="52220">MSAAQRLPSTEAEFHARHPRPATLATSKALGLSGSEFNARHLILYRVLEQRHPHASSASQAINLNPRLDEALRMFRRNRSLVTASAAEFVGAGGFHVFYSLLAKVLKAGERRSAPAQGVIQRRVAAAAAANPGLTRLRPGYVSGSGMGLSSPSLRVATSSPYSVSSDVSTASVHMDRVGPEALTQHLVSAFLTVVLDMRDRAPPRRLVFWPTAHRMKVVTRKETFVCDDDGGFALDGGDDDRRYASLECKRQWAVAEAEDGSVRLEEPLNVSAQHVAEFLGMAADNQPRDGEAWEDVRRRFFLVVGNQYHLQLKRVDFTPEYLRYVLADPIAHQPVPSSPPVPTRGYDRSSPIEGSMGSWTPSRTTAGGPSVNTTPCPQHFMTHMDDASLSDRGEQESEEREHESHEHKVHDNDDDDDEPELPSVNTHRINDAHHDLPFMTIHTGPIHNLATPQGRVAAAKEILALAEEIESWI</sequence>
<dbReference type="EMBL" id="VXIS01000021">
    <property type="protein sequence ID" value="KAA8912640.1"/>
    <property type="molecule type" value="Genomic_DNA"/>
</dbReference>
<evidence type="ECO:0000256" key="1">
    <source>
        <dbReference type="SAM" id="MobiDB-lite"/>
    </source>
</evidence>
<name>A0A5J5F6V8_9PEZI</name>
<proteinExistence type="predicted"/>
<protein>
    <submittedName>
        <fullName evidence="3">Uncharacterized protein</fullName>
    </submittedName>
</protein>
<feature type="compositionally biased region" description="Basic and acidic residues" evidence="1">
    <location>
        <begin position="383"/>
        <end position="412"/>
    </location>
</feature>
<keyword evidence="2" id="KW-1133">Transmembrane helix</keyword>
<accession>A0A5J5F6V8</accession>
<feature type="region of interest" description="Disordered" evidence="1">
    <location>
        <begin position="1"/>
        <end position="20"/>
    </location>
</feature>
<feature type="region of interest" description="Disordered" evidence="1">
    <location>
        <begin position="332"/>
        <end position="426"/>
    </location>
</feature>
<gene>
    <name evidence="3" type="ORF">FN846DRAFT_932857</name>
</gene>